<dbReference type="AlphaFoldDB" id="A0A919P646"/>
<dbReference type="RefSeq" id="WP_203757603.1">
    <property type="nucleotide sequence ID" value="NZ_BONK01000012.1"/>
</dbReference>
<evidence type="ECO:0000256" key="1">
    <source>
        <dbReference type="SAM" id="SignalP"/>
    </source>
</evidence>
<dbReference type="InterPro" id="IPR028082">
    <property type="entry name" value="Peripla_BP_I"/>
</dbReference>
<keyword evidence="4" id="KW-1185">Reference proteome</keyword>
<sequence>MSRRGTCAALVAVALAAAFAGRQGGGAMSQDAAAQLASTQLVGISLSSSAGPHTRADGEDLTHRLTSAGFGVRTDYAGDDPGTQVAQVRAMLDDGADALVVRAVDDAVLGEVLAMARLADVPVVTRDADGPAEQTVASVRSLLGAPAGGHA</sequence>
<dbReference type="SUPFAM" id="SSF53822">
    <property type="entry name" value="Periplasmic binding protein-like I"/>
    <property type="match status" value="1"/>
</dbReference>
<keyword evidence="1" id="KW-0732">Signal</keyword>
<dbReference type="InterPro" id="IPR025997">
    <property type="entry name" value="SBP_2_dom"/>
</dbReference>
<name>A0A919P646_9CELL</name>
<evidence type="ECO:0000313" key="3">
    <source>
        <dbReference type="EMBL" id="GIG22648.1"/>
    </source>
</evidence>
<feature type="chain" id="PRO_5038549194" description="Periplasmic binding protein domain-containing protein" evidence="1">
    <location>
        <begin position="21"/>
        <end position="151"/>
    </location>
</feature>
<dbReference type="Proteomes" id="UP000632740">
    <property type="component" value="Unassembled WGS sequence"/>
</dbReference>
<comment type="caution">
    <text evidence="3">The sequence shown here is derived from an EMBL/GenBank/DDBJ whole genome shotgun (WGS) entry which is preliminary data.</text>
</comment>
<dbReference type="Pfam" id="PF13407">
    <property type="entry name" value="Peripla_BP_4"/>
    <property type="match status" value="1"/>
</dbReference>
<feature type="domain" description="Periplasmic binding protein" evidence="2">
    <location>
        <begin position="43"/>
        <end position="139"/>
    </location>
</feature>
<gene>
    <name evidence="3" type="ORF">Cch01nite_33720</name>
</gene>
<dbReference type="EMBL" id="BONK01000012">
    <property type="protein sequence ID" value="GIG22648.1"/>
    <property type="molecule type" value="Genomic_DNA"/>
</dbReference>
<feature type="signal peptide" evidence="1">
    <location>
        <begin position="1"/>
        <end position="20"/>
    </location>
</feature>
<organism evidence="3 4">
    <name type="scientific">Cellulomonas chitinilytica</name>
    <dbReference type="NCBI Taxonomy" id="398759"/>
    <lineage>
        <taxon>Bacteria</taxon>
        <taxon>Bacillati</taxon>
        <taxon>Actinomycetota</taxon>
        <taxon>Actinomycetes</taxon>
        <taxon>Micrococcales</taxon>
        <taxon>Cellulomonadaceae</taxon>
        <taxon>Cellulomonas</taxon>
    </lineage>
</organism>
<protein>
    <recommendedName>
        <fullName evidence="2">Periplasmic binding protein domain-containing protein</fullName>
    </recommendedName>
</protein>
<reference evidence="3" key="1">
    <citation type="submission" date="2021-01" db="EMBL/GenBank/DDBJ databases">
        <title>Whole genome shotgun sequence of Cellulomonas chitinilytica NBRC 110799.</title>
        <authorList>
            <person name="Komaki H."/>
            <person name="Tamura T."/>
        </authorList>
    </citation>
    <scope>NUCLEOTIDE SEQUENCE</scope>
    <source>
        <strain evidence="3">NBRC 110799</strain>
    </source>
</reference>
<accession>A0A919P646</accession>
<evidence type="ECO:0000259" key="2">
    <source>
        <dbReference type="Pfam" id="PF13407"/>
    </source>
</evidence>
<evidence type="ECO:0000313" key="4">
    <source>
        <dbReference type="Proteomes" id="UP000632740"/>
    </source>
</evidence>
<proteinExistence type="predicted"/>
<dbReference type="Gene3D" id="3.40.50.2300">
    <property type="match status" value="1"/>
</dbReference>